<feature type="chain" id="PRO_5005191114" description="Glutamine cyclotransferase" evidence="2">
    <location>
        <begin position="24"/>
        <end position="418"/>
    </location>
</feature>
<evidence type="ECO:0000313" key="3">
    <source>
        <dbReference type="EMBL" id="CEM33233.1"/>
    </source>
</evidence>
<evidence type="ECO:0000256" key="1">
    <source>
        <dbReference type="SAM" id="MobiDB-lite"/>
    </source>
</evidence>
<feature type="region of interest" description="Disordered" evidence="1">
    <location>
        <begin position="189"/>
        <end position="211"/>
    </location>
</feature>
<dbReference type="PANTHER" id="PTHR31270">
    <property type="entry name" value="GLUTAMINYL-PEPTIDE CYCLOTRANSFERASE"/>
    <property type="match status" value="1"/>
</dbReference>
<evidence type="ECO:0000256" key="2">
    <source>
        <dbReference type="SAM" id="SignalP"/>
    </source>
</evidence>
<dbReference type="Proteomes" id="UP000041254">
    <property type="component" value="Unassembled WGS sequence"/>
</dbReference>
<name>A0A0G4GS88_VITBC</name>
<accession>A0A0G4GS88</accession>
<dbReference type="OrthoDB" id="409395at2759"/>
<evidence type="ECO:0000313" key="4">
    <source>
        <dbReference type="Proteomes" id="UP000041254"/>
    </source>
</evidence>
<feature type="signal peptide" evidence="2">
    <location>
        <begin position="1"/>
        <end position="23"/>
    </location>
</feature>
<dbReference type="AlphaFoldDB" id="A0A0G4GS88"/>
<dbReference type="InterPro" id="IPR007788">
    <property type="entry name" value="QCT"/>
</dbReference>
<dbReference type="PANTHER" id="PTHR31270:SF1">
    <property type="entry name" value="GLUTAMINYL-PEPTIDE CYCLOTRANSFERASE"/>
    <property type="match status" value="1"/>
</dbReference>
<organism evidence="3 4">
    <name type="scientific">Vitrella brassicaformis (strain CCMP3155)</name>
    <dbReference type="NCBI Taxonomy" id="1169540"/>
    <lineage>
        <taxon>Eukaryota</taxon>
        <taxon>Sar</taxon>
        <taxon>Alveolata</taxon>
        <taxon>Colpodellida</taxon>
        <taxon>Vitrellaceae</taxon>
        <taxon>Vitrella</taxon>
    </lineage>
</organism>
<keyword evidence="4" id="KW-1185">Reference proteome</keyword>
<reference evidence="3 4" key="1">
    <citation type="submission" date="2014-11" db="EMBL/GenBank/DDBJ databases">
        <authorList>
            <person name="Zhu J."/>
            <person name="Qi W."/>
            <person name="Song R."/>
        </authorList>
    </citation>
    <scope>NUCLEOTIDE SEQUENCE [LARGE SCALE GENOMIC DNA]</scope>
</reference>
<dbReference type="VEuPathDB" id="CryptoDB:Vbra_6350"/>
<dbReference type="Pfam" id="PF05096">
    <property type="entry name" value="Glu_cyclase_2"/>
    <property type="match status" value="2"/>
</dbReference>
<sequence>HVHPSVSLMFVAHMLALPALLHAFRVPSVALSFIRLSTDRCASHYPKRLFSLPRTQGGPRRTVPRRHFVPLAALPLLSVMSAKAATQERPRVRSMETVDGDVDEVHLPEPCGFEVLGVCEHNPRDFTQGLCTLDGKLYESTGMWGRSRITARRLTKDAPAGPLPSPSEMRPTSWMNILSALRPSVSLAGDQNHHTAPIPLSSSESGRRSVAVIDDDRPSESLLGPEVMERRLPPRYFGEGICAVGDRLVQLTWKEQQAIVWDKELRPLHKISFETTTGEGWGITTDSRHLIVSDGSSQLDFWDSSLVHGNDQGRPARVVKSINVRDKDSKPITMINELEWFRGSLLANVWYTKWILQIDPSTGRVLSFWDFSCLPLAPHRRRTDGSFNGIATVDERRGEVLVTGKNWGKMYHVRLHLP</sequence>
<keyword evidence="2" id="KW-0732">Signal</keyword>
<dbReference type="SUPFAM" id="SSF75011">
    <property type="entry name" value="3-carboxy-cis,cis-mucoante lactonizing enzyme"/>
    <property type="match status" value="1"/>
</dbReference>
<protein>
    <recommendedName>
        <fullName evidence="5">Glutamine cyclotransferase</fullName>
    </recommendedName>
</protein>
<proteinExistence type="predicted"/>
<dbReference type="InParanoid" id="A0A0G4GS88"/>
<feature type="non-terminal residue" evidence="3">
    <location>
        <position position="1"/>
    </location>
</feature>
<dbReference type="EMBL" id="CDMY01000780">
    <property type="protein sequence ID" value="CEM33233.1"/>
    <property type="molecule type" value="Genomic_DNA"/>
</dbReference>
<gene>
    <name evidence="3" type="ORF">Vbra_6350</name>
</gene>
<evidence type="ECO:0008006" key="5">
    <source>
        <dbReference type="Google" id="ProtNLM"/>
    </source>
</evidence>
<dbReference type="STRING" id="1169540.A0A0G4GS88"/>
<dbReference type="GO" id="GO:0016603">
    <property type="term" value="F:glutaminyl-peptide cyclotransferase activity"/>
    <property type="evidence" value="ECO:0007669"/>
    <property type="project" value="InterPro"/>
</dbReference>